<evidence type="ECO:0000259" key="5">
    <source>
        <dbReference type="PROSITE" id="PS50937"/>
    </source>
</evidence>
<dbReference type="Gene3D" id="3.20.80.10">
    <property type="entry name" value="Regulatory factor, effector binding domain"/>
    <property type="match status" value="1"/>
</dbReference>
<dbReference type="InterPro" id="IPR009061">
    <property type="entry name" value="DNA-bd_dom_put_sf"/>
</dbReference>
<dbReference type="CDD" id="cd00592">
    <property type="entry name" value="HTH_MerR-like"/>
    <property type="match status" value="1"/>
</dbReference>
<dbReference type="RefSeq" id="WP_379594177.1">
    <property type="nucleotide sequence ID" value="NZ_JBHTKK010000033.1"/>
</dbReference>
<dbReference type="SMART" id="SM00422">
    <property type="entry name" value="HTH_MERR"/>
    <property type="match status" value="1"/>
</dbReference>
<evidence type="ECO:0000256" key="3">
    <source>
        <dbReference type="ARBA" id="ARBA00023125"/>
    </source>
</evidence>
<evidence type="ECO:0000256" key="1">
    <source>
        <dbReference type="ARBA" id="ARBA00022491"/>
    </source>
</evidence>
<evidence type="ECO:0000313" key="7">
    <source>
        <dbReference type="Proteomes" id="UP001597041"/>
    </source>
</evidence>
<keyword evidence="2" id="KW-0805">Transcription regulation</keyword>
<dbReference type="Gene3D" id="1.10.1660.10">
    <property type="match status" value="1"/>
</dbReference>
<name>A0ABW3NLC2_9BACI</name>
<dbReference type="PANTHER" id="PTHR30204">
    <property type="entry name" value="REDOX-CYCLING DRUG-SENSING TRANSCRIPTIONAL ACTIVATOR SOXR"/>
    <property type="match status" value="1"/>
</dbReference>
<keyword evidence="1" id="KW-0678">Repressor</keyword>
<sequence>MAIKVFSMQTGIPKSTLRFYEEKGLLKSVRQENSNYRMYAEEQVPLAKLIASLRTAGAPIHDIQLYLKAGEKSQRQMKQKWIQTIKENQKQLEISLHYLESDSGGETIYMFEKLAEEVIWFEAESAAGQFKQAFYDRRIQLKQKGIPTKNLYLRYISGSNKQVKAEIGFGVDAKINMAFFPDAFSEKMRESLCIGLALKEDFSTIETAYRKLMQYCLVNNWTPSGSILEWYRGDQMETADIMIPVTQMGGDYDEKKKAAGGSCSIKRKCI</sequence>
<evidence type="ECO:0000256" key="2">
    <source>
        <dbReference type="ARBA" id="ARBA00023015"/>
    </source>
</evidence>
<dbReference type="SUPFAM" id="SSF46955">
    <property type="entry name" value="Putative DNA-binding domain"/>
    <property type="match status" value="1"/>
</dbReference>
<comment type="caution">
    <text evidence="6">The sequence shown here is derived from an EMBL/GenBank/DDBJ whole genome shotgun (WGS) entry which is preliminary data.</text>
</comment>
<dbReference type="InterPro" id="IPR047057">
    <property type="entry name" value="MerR_fam"/>
</dbReference>
<keyword evidence="7" id="KW-1185">Reference proteome</keyword>
<evidence type="ECO:0000313" key="6">
    <source>
        <dbReference type="EMBL" id="MFD1068003.1"/>
    </source>
</evidence>
<dbReference type="Proteomes" id="UP001597041">
    <property type="component" value="Unassembled WGS sequence"/>
</dbReference>
<dbReference type="InterPro" id="IPR011256">
    <property type="entry name" value="Reg_factor_effector_dom_sf"/>
</dbReference>
<reference evidence="7" key="1">
    <citation type="journal article" date="2019" name="Int. J. Syst. Evol. Microbiol.">
        <title>The Global Catalogue of Microorganisms (GCM) 10K type strain sequencing project: providing services to taxonomists for standard genome sequencing and annotation.</title>
        <authorList>
            <consortium name="The Broad Institute Genomics Platform"/>
            <consortium name="The Broad Institute Genome Sequencing Center for Infectious Disease"/>
            <person name="Wu L."/>
            <person name="Ma J."/>
        </authorList>
    </citation>
    <scope>NUCLEOTIDE SEQUENCE [LARGE SCALE GENOMIC DNA]</scope>
    <source>
        <strain evidence="7">CCUG 56608</strain>
    </source>
</reference>
<dbReference type="PANTHER" id="PTHR30204:SF69">
    <property type="entry name" value="MERR-FAMILY TRANSCRIPTIONAL REGULATOR"/>
    <property type="match status" value="1"/>
</dbReference>
<gene>
    <name evidence="6" type="ORF">ACFQ19_18560</name>
</gene>
<dbReference type="InterPro" id="IPR000551">
    <property type="entry name" value="MerR-type_HTH_dom"/>
</dbReference>
<accession>A0ABW3NLC2</accession>
<feature type="domain" description="HTH merR-type" evidence="5">
    <location>
        <begin position="1"/>
        <end position="69"/>
    </location>
</feature>
<keyword evidence="4" id="KW-0804">Transcription</keyword>
<dbReference type="PROSITE" id="PS50937">
    <property type="entry name" value="HTH_MERR_2"/>
    <property type="match status" value="1"/>
</dbReference>
<dbReference type="EMBL" id="JBHTKK010000033">
    <property type="protein sequence ID" value="MFD1068003.1"/>
    <property type="molecule type" value="Genomic_DNA"/>
</dbReference>
<proteinExistence type="predicted"/>
<protein>
    <submittedName>
        <fullName evidence="6">MerR family transcriptional regulator</fullName>
    </submittedName>
</protein>
<organism evidence="6 7">
    <name type="scientific">Oceanobacillus locisalsi</name>
    <dbReference type="NCBI Taxonomy" id="546107"/>
    <lineage>
        <taxon>Bacteria</taxon>
        <taxon>Bacillati</taxon>
        <taxon>Bacillota</taxon>
        <taxon>Bacilli</taxon>
        <taxon>Bacillales</taxon>
        <taxon>Bacillaceae</taxon>
        <taxon>Oceanobacillus</taxon>
    </lineage>
</organism>
<dbReference type="Pfam" id="PF13411">
    <property type="entry name" value="MerR_1"/>
    <property type="match status" value="1"/>
</dbReference>
<keyword evidence="3" id="KW-0238">DNA-binding</keyword>
<evidence type="ECO:0000256" key="4">
    <source>
        <dbReference type="ARBA" id="ARBA00023163"/>
    </source>
</evidence>